<evidence type="ECO:0000256" key="1">
    <source>
        <dbReference type="ARBA" id="ARBA00023015"/>
    </source>
</evidence>
<organism evidence="4 5">
    <name type="scientific">Phtheirospermum japonicum</name>
    <dbReference type="NCBI Taxonomy" id="374723"/>
    <lineage>
        <taxon>Eukaryota</taxon>
        <taxon>Viridiplantae</taxon>
        <taxon>Streptophyta</taxon>
        <taxon>Embryophyta</taxon>
        <taxon>Tracheophyta</taxon>
        <taxon>Spermatophyta</taxon>
        <taxon>Magnoliopsida</taxon>
        <taxon>eudicotyledons</taxon>
        <taxon>Gunneridae</taxon>
        <taxon>Pentapetalae</taxon>
        <taxon>asterids</taxon>
        <taxon>lamiids</taxon>
        <taxon>Lamiales</taxon>
        <taxon>Orobanchaceae</taxon>
        <taxon>Orobanchaceae incertae sedis</taxon>
        <taxon>Phtheirospermum</taxon>
    </lineage>
</organism>
<keyword evidence="5" id="KW-1185">Reference proteome</keyword>
<gene>
    <name evidence="4" type="ORF">PHJA_002385300</name>
</gene>
<feature type="short sequence motif" description="VHIID" evidence="3">
    <location>
        <begin position="130"/>
        <end position="134"/>
    </location>
</feature>
<dbReference type="PANTHER" id="PTHR31636">
    <property type="entry name" value="OSJNBA0084A10.13 PROTEIN-RELATED"/>
    <property type="match status" value="1"/>
</dbReference>
<accession>A0A830D2K4</accession>
<dbReference type="EMBL" id="BMAC01000746">
    <property type="protein sequence ID" value="GFQ02414.1"/>
    <property type="molecule type" value="Genomic_DNA"/>
</dbReference>
<comment type="similarity">
    <text evidence="3">Belongs to the GRAS family.</text>
</comment>
<evidence type="ECO:0000313" key="4">
    <source>
        <dbReference type="EMBL" id="GFQ02414.1"/>
    </source>
</evidence>
<keyword evidence="2" id="KW-0804">Transcription</keyword>
<evidence type="ECO:0000256" key="3">
    <source>
        <dbReference type="PROSITE-ProRule" id="PRU01191"/>
    </source>
</evidence>
<comment type="caution">
    <text evidence="3">Lacks conserved residue(s) required for the propagation of feature annotation.</text>
</comment>
<dbReference type="Pfam" id="PF03514">
    <property type="entry name" value="GRAS"/>
    <property type="match status" value="1"/>
</dbReference>
<evidence type="ECO:0000256" key="2">
    <source>
        <dbReference type="ARBA" id="ARBA00023163"/>
    </source>
</evidence>
<reference evidence="4" key="1">
    <citation type="submission" date="2020-07" db="EMBL/GenBank/DDBJ databases">
        <title>Ethylene signaling mediates host invasion by parasitic plants.</title>
        <authorList>
            <person name="Yoshida S."/>
        </authorList>
    </citation>
    <scope>NUCLEOTIDE SEQUENCE</scope>
    <source>
        <strain evidence="4">Okayama</strain>
    </source>
</reference>
<dbReference type="OrthoDB" id="907585at2759"/>
<proteinExistence type="inferred from homology"/>
<feature type="region of interest" description="SAW" evidence="3">
    <location>
        <begin position="316"/>
        <end position="391"/>
    </location>
</feature>
<dbReference type="AlphaFoldDB" id="A0A830D2K4"/>
<keyword evidence="1" id="KW-0805">Transcription regulation</keyword>
<feature type="region of interest" description="Leucine repeat II (LRII)" evidence="3">
    <location>
        <begin position="177"/>
        <end position="209"/>
    </location>
</feature>
<comment type="caution">
    <text evidence="4">The sequence shown here is derived from an EMBL/GenBank/DDBJ whole genome shotgun (WGS) entry which is preliminary data.</text>
</comment>
<sequence>MGSSTTPKIHKKKHKAEKDEALVDLRLLLINCATSVAGGDRLTSNELLKQIRQHSSPFGDGTQRLAHYFAHGLEARLAGTGSLIHKFAHPSDYLKTYLMACASSSLMKISSFVTNKMIVIESEKAARAVVHIIDFGILYGFQWPAFIKCVAEREGGPPKKLRITGVDFPRAAGIIEEAGHRLARYAEKYGVPFEYKAIVREWETIKIEDLKIEEGEFVAVVCSLRAMNLMDETVVVGQNPRSMFLKLIREIKPDIFVHGIVNGAYSEPFFMYRFRELLLHFLALFDMVETFVPRDKPERMLIEKNILGKRALNVIACEGRDRVERPETYKKWQVRHVKAGFMKVPFERKLVDSVMDKVNNSYHRDFVIGEDNKWLLISWKGRILYAISCWHPV</sequence>
<name>A0A830D2K4_9LAMI</name>
<dbReference type="PROSITE" id="PS50985">
    <property type="entry name" value="GRAS"/>
    <property type="match status" value="1"/>
</dbReference>
<evidence type="ECO:0000313" key="5">
    <source>
        <dbReference type="Proteomes" id="UP000653305"/>
    </source>
</evidence>
<dbReference type="Proteomes" id="UP000653305">
    <property type="component" value="Unassembled WGS sequence"/>
</dbReference>
<dbReference type="InterPro" id="IPR005202">
    <property type="entry name" value="TF_GRAS"/>
</dbReference>
<protein>
    <submittedName>
        <fullName evidence="4">Scarecrow-like protein 9</fullName>
    </submittedName>
</protein>